<protein>
    <submittedName>
        <fullName evidence="8">Phenylpropionate dioxygenase, large terminal subunit</fullName>
    </submittedName>
</protein>
<reference evidence="8 9" key="1">
    <citation type="submission" date="2016-11" db="EMBL/GenBank/DDBJ databases">
        <authorList>
            <person name="Jaros S."/>
            <person name="Januszkiewicz K."/>
            <person name="Wedrychowicz H."/>
        </authorList>
    </citation>
    <scope>NUCLEOTIDE SEQUENCE [LARGE SCALE GENOMIC DNA]</scope>
    <source>
        <strain evidence="8 9">CGMCC 1.7049</strain>
    </source>
</reference>
<evidence type="ECO:0000256" key="4">
    <source>
        <dbReference type="ARBA" id="ARBA00023002"/>
    </source>
</evidence>
<dbReference type="Pfam" id="PF00355">
    <property type="entry name" value="Rieske"/>
    <property type="match status" value="1"/>
</dbReference>
<dbReference type="PANTHER" id="PTHR21266">
    <property type="entry name" value="IRON-SULFUR DOMAIN CONTAINING PROTEIN"/>
    <property type="match status" value="1"/>
</dbReference>
<keyword evidence="9" id="KW-1185">Reference proteome</keyword>
<feature type="domain" description="Rieske" evidence="7">
    <location>
        <begin position="43"/>
        <end position="150"/>
    </location>
</feature>
<evidence type="ECO:0000256" key="2">
    <source>
        <dbReference type="ARBA" id="ARBA00022714"/>
    </source>
</evidence>
<dbReference type="InterPro" id="IPR017941">
    <property type="entry name" value="Rieske_2Fe-2S"/>
</dbReference>
<dbReference type="InterPro" id="IPR036922">
    <property type="entry name" value="Rieske_2Fe-2S_sf"/>
</dbReference>
<keyword evidence="5" id="KW-0408">Iron</keyword>
<dbReference type="SUPFAM" id="SSF55961">
    <property type="entry name" value="Bet v1-like"/>
    <property type="match status" value="1"/>
</dbReference>
<dbReference type="GO" id="GO:0051537">
    <property type="term" value="F:2 iron, 2 sulfur cluster binding"/>
    <property type="evidence" value="ECO:0007669"/>
    <property type="project" value="UniProtKB-KW"/>
</dbReference>
<organism evidence="8 9">
    <name type="scientific">Hydrocarboniphaga daqingensis</name>
    <dbReference type="NCBI Taxonomy" id="490188"/>
    <lineage>
        <taxon>Bacteria</taxon>
        <taxon>Pseudomonadati</taxon>
        <taxon>Pseudomonadota</taxon>
        <taxon>Gammaproteobacteria</taxon>
        <taxon>Nevskiales</taxon>
        <taxon>Nevskiaceae</taxon>
        <taxon>Hydrocarboniphaga</taxon>
    </lineage>
</organism>
<dbReference type="OrthoDB" id="9769355at2"/>
<dbReference type="GO" id="GO:0008203">
    <property type="term" value="P:cholesterol metabolic process"/>
    <property type="evidence" value="ECO:0007669"/>
    <property type="project" value="InterPro"/>
</dbReference>
<dbReference type="EMBL" id="FQWZ01000005">
    <property type="protein sequence ID" value="SHH04308.1"/>
    <property type="molecule type" value="Genomic_DNA"/>
</dbReference>
<dbReference type="Proteomes" id="UP000199758">
    <property type="component" value="Unassembled WGS sequence"/>
</dbReference>
<proteinExistence type="predicted"/>
<dbReference type="AlphaFoldDB" id="A0A1M5PRB2"/>
<keyword evidence="2" id="KW-0001">2Fe-2S</keyword>
<name>A0A1M5PRB2_9GAMM</name>
<dbReference type="PROSITE" id="PS51296">
    <property type="entry name" value="RIESKE"/>
    <property type="match status" value="1"/>
</dbReference>
<evidence type="ECO:0000256" key="3">
    <source>
        <dbReference type="ARBA" id="ARBA00022723"/>
    </source>
</evidence>
<dbReference type="InterPro" id="IPR050584">
    <property type="entry name" value="Cholesterol_7-desaturase"/>
</dbReference>
<gene>
    <name evidence="8" type="ORF">SAMN04488068_2265</name>
</gene>
<keyword evidence="3" id="KW-0479">Metal-binding</keyword>
<evidence type="ECO:0000313" key="9">
    <source>
        <dbReference type="Proteomes" id="UP000199758"/>
    </source>
</evidence>
<dbReference type="GO" id="GO:0046872">
    <property type="term" value="F:metal ion binding"/>
    <property type="evidence" value="ECO:0007669"/>
    <property type="project" value="UniProtKB-KW"/>
</dbReference>
<evidence type="ECO:0000256" key="5">
    <source>
        <dbReference type="ARBA" id="ARBA00023004"/>
    </source>
</evidence>
<dbReference type="SUPFAM" id="SSF50022">
    <property type="entry name" value="ISP domain"/>
    <property type="match status" value="1"/>
</dbReference>
<keyword evidence="8" id="KW-0223">Dioxygenase</keyword>
<sequence>MANSNDLPQPPSAVTAAKADLNLAQLLESKSLERCPFPIPVGWFFVDFSDSLKAGELRTITLFDQEWVLFRGESGKVGLTDPFCPHLGAHMGHGGCVSGDHLRCPFHHWEYDTEGWCKQVPYGKVAPPIIKKQAVLRALPIQERYGLILAWFHPQHEPPTWELPHIAAMEDEGWTGSRRGSWTASTAIQEITENSVDVAHLKFLHGAPGIPPITAEYEGHIQRFNIGNGYIVGETFGPGSIGTVTFTQEGVSATLFSYTQPITRDKTQMNMSFRHQVYPEGSREQAIARKLIDHMIGAAEGETSAGFESVDFIVWNNKKYRHKPLLCDGDGPVLQFRKWFRQFYVADDATMRKI</sequence>
<keyword evidence="4" id="KW-0560">Oxidoreductase</keyword>
<evidence type="ECO:0000256" key="6">
    <source>
        <dbReference type="ARBA" id="ARBA00023014"/>
    </source>
</evidence>
<evidence type="ECO:0000256" key="1">
    <source>
        <dbReference type="ARBA" id="ARBA00001962"/>
    </source>
</evidence>
<dbReference type="InterPro" id="IPR045605">
    <property type="entry name" value="KshA-like_C"/>
</dbReference>
<accession>A0A1M5PRB2</accession>
<evidence type="ECO:0000313" key="8">
    <source>
        <dbReference type="EMBL" id="SHH04308.1"/>
    </source>
</evidence>
<dbReference type="Gene3D" id="2.102.10.10">
    <property type="entry name" value="Rieske [2Fe-2S] iron-sulphur domain"/>
    <property type="match status" value="1"/>
</dbReference>
<comment type="cofactor">
    <cofactor evidence="1">
        <name>Fe cation</name>
        <dbReference type="ChEBI" id="CHEBI:24875"/>
    </cofactor>
</comment>
<dbReference type="Gene3D" id="3.90.380.10">
    <property type="entry name" value="Naphthalene 1,2-dioxygenase Alpha Subunit, Chain A, domain 1"/>
    <property type="match status" value="1"/>
</dbReference>
<dbReference type="Pfam" id="PF19298">
    <property type="entry name" value="KshA_C"/>
    <property type="match status" value="1"/>
</dbReference>
<dbReference type="RefSeq" id="WP_072897642.1">
    <property type="nucleotide sequence ID" value="NZ_FQWZ01000005.1"/>
</dbReference>
<dbReference type="PANTHER" id="PTHR21266:SF60">
    <property type="entry name" value="3-KETOSTEROID-9-ALPHA-MONOOXYGENASE, OXYGENASE COMPONENT"/>
    <property type="match status" value="1"/>
</dbReference>
<dbReference type="CDD" id="cd03469">
    <property type="entry name" value="Rieske_RO_Alpha_N"/>
    <property type="match status" value="1"/>
</dbReference>
<dbReference type="GO" id="GO:0051213">
    <property type="term" value="F:dioxygenase activity"/>
    <property type="evidence" value="ECO:0007669"/>
    <property type="project" value="UniProtKB-KW"/>
</dbReference>
<dbReference type="GO" id="GO:0005737">
    <property type="term" value="C:cytoplasm"/>
    <property type="evidence" value="ECO:0007669"/>
    <property type="project" value="TreeGrafter"/>
</dbReference>
<dbReference type="STRING" id="490188.SAMN04488068_2265"/>
<evidence type="ECO:0000259" key="7">
    <source>
        <dbReference type="PROSITE" id="PS51296"/>
    </source>
</evidence>
<keyword evidence="6" id="KW-0411">Iron-sulfur</keyword>